<dbReference type="Gene3D" id="3.30.460.10">
    <property type="entry name" value="Beta Polymerase, domain 2"/>
    <property type="match status" value="1"/>
</dbReference>
<dbReference type="InterPro" id="IPR043519">
    <property type="entry name" value="NT_sf"/>
</dbReference>
<organism evidence="1">
    <name type="scientific">metagenome</name>
    <dbReference type="NCBI Taxonomy" id="256318"/>
    <lineage>
        <taxon>unclassified sequences</taxon>
        <taxon>metagenomes</taxon>
    </lineage>
</organism>
<dbReference type="AlphaFoldDB" id="A0A2P2CAL7"/>
<reference evidence="1" key="1">
    <citation type="submission" date="2015-08" db="EMBL/GenBank/DDBJ databases">
        <authorList>
            <person name="Babu N.S."/>
            <person name="Beckwith C.J."/>
            <person name="Beseler K.G."/>
            <person name="Brison A."/>
            <person name="Carone J.V."/>
            <person name="Caskin T.P."/>
            <person name="Diamond M."/>
            <person name="Durham M.E."/>
            <person name="Foxe J.M."/>
            <person name="Go M."/>
            <person name="Henderson B.A."/>
            <person name="Jones I.B."/>
            <person name="McGettigan J.A."/>
            <person name="Micheletti S.J."/>
            <person name="Nasrallah M.E."/>
            <person name="Ortiz D."/>
            <person name="Piller C.R."/>
            <person name="Privatt S.R."/>
            <person name="Schneider S.L."/>
            <person name="Sharp S."/>
            <person name="Smith T.C."/>
            <person name="Stanton J.D."/>
            <person name="Ullery H.E."/>
            <person name="Wilson R.J."/>
            <person name="Serrano M.G."/>
            <person name="Buck G."/>
            <person name="Lee V."/>
            <person name="Wang Y."/>
            <person name="Carvalho R."/>
            <person name="Voegtly L."/>
            <person name="Shi R."/>
            <person name="Duckworth R."/>
            <person name="Johnson A."/>
            <person name="Loviza R."/>
            <person name="Walstead R."/>
            <person name="Shah Z."/>
            <person name="Kiflezghi M."/>
            <person name="Wade K."/>
            <person name="Ball S.L."/>
            <person name="Bradley K.W."/>
            <person name="Asai D.J."/>
            <person name="Bowman C.A."/>
            <person name="Russell D.A."/>
            <person name="Pope W.H."/>
            <person name="Jacobs-Sera D."/>
            <person name="Hendrix R.W."/>
            <person name="Hatfull G.F."/>
        </authorList>
    </citation>
    <scope>NUCLEOTIDE SEQUENCE</scope>
</reference>
<gene>
    <name evidence="1" type="ORF">NOCA1130301</name>
</gene>
<dbReference type="EMBL" id="CZKB01000005">
    <property type="protein sequence ID" value="CUR57932.1"/>
    <property type="molecule type" value="Genomic_DNA"/>
</dbReference>
<keyword evidence="1" id="KW-0808">Transferase</keyword>
<accession>A0A2P2CAL7</accession>
<sequence>MVLGNATETSDLDITVLLDATETYRESLTHEGWPVELFVHTESSIRHFVAKDRARRRPTMARLVSTGTPLVEGDAGESLRAECAAAVADGPEPLSAEELTFARYSLTDQLDDLAGGGTAGVVDAVAIDVWRGTAELLLASRGWWSGTGKWLIREVEAMDAARGTSYAPRLHGDLHSAMRGSPDALVALADEVLDQVGGRLWSGFRQVAVIPT</sequence>
<dbReference type="GO" id="GO:0016740">
    <property type="term" value="F:transferase activity"/>
    <property type="evidence" value="ECO:0007669"/>
    <property type="project" value="UniProtKB-KW"/>
</dbReference>
<name>A0A2P2CAL7_9ZZZZ</name>
<proteinExistence type="predicted"/>
<evidence type="ECO:0000313" key="1">
    <source>
        <dbReference type="EMBL" id="CUR57932.1"/>
    </source>
</evidence>
<protein>
    <submittedName>
        <fullName evidence="1">Putative nucleotidyltransferase protein</fullName>
    </submittedName>
</protein>